<protein>
    <submittedName>
        <fullName evidence="2">Uncharacterized protein</fullName>
    </submittedName>
</protein>
<feature type="compositionally biased region" description="Basic and acidic residues" evidence="1">
    <location>
        <begin position="178"/>
        <end position="195"/>
    </location>
</feature>
<dbReference type="Proteomes" id="UP000275408">
    <property type="component" value="Unassembled WGS sequence"/>
</dbReference>
<evidence type="ECO:0000256" key="1">
    <source>
        <dbReference type="SAM" id="MobiDB-lite"/>
    </source>
</evidence>
<feature type="compositionally biased region" description="Basic and acidic residues" evidence="1">
    <location>
        <begin position="157"/>
        <end position="169"/>
    </location>
</feature>
<name>A0A3M6UNC0_POCDA</name>
<dbReference type="AlphaFoldDB" id="A0A3M6UNC0"/>
<organism evidence="2 3">
    <name type="scientific">Pocillopora damicornis</name>
    <name type="common">Cauliflower coral</name>
    <name type="synonym">Millepora damicornis</name>
    <dbReference type="NCBI Taxonomy" id="46731"/>
    <lineage>
        <taxon>Eukaryota</taxon>
        <taxon>Metazoa</taxon>
        <taxon>Cnidaria</taxon>
        <taxon>Anthozoa</taxon>
        <taxon>Hexacorallia</taxon>
        <taxon>Scleractinia</taxon>
        <taxon>Astrocoeniina</taxon>
        <taxon>Pocilloporidae</taxon>
        <taxon>Pocillopora</taxon>
    </lineage>
</organism>
<reference evidence="2 3" key="1">
    <citation type="journal article" date="2018" name="Sci. Rep.">
        <title>Comparative analysis of the Pocillopora damicornis genome highlights role of immune system in coral evolution.</title>
        <authorList>
            <person name="Cunning R."/>
            <person name="Bay R.A."/>
            <person name="Gillette P."/>
            <person name="Baker A.C."/>
            <person name="Traylor-Knowles N."/>
        </authorList>
    </citation>
    <scope>NUCLEOTIDE SEQUENCE [LARGE SCALE GENOMIC DNA]</scope>
    <source>
        <strain evidence="2">RSMAS</strain>
        <tissue evidence="2">Whole animal</tissue>
    </source>
</reference>
<keyword evidence="3" id="KW-1185">Reference proteome</keyword>
<accession>A0A3M6UNC0</accession>
<comment type="caution">
    <text evidence="2">The sequence shown here is derived from an EMBL/GenBank/DDBJ whole genome shotgun (WGS) entry which is preliminary data.</text>
</comment>
<evidence type="ECO:0000313" key="2">
    <source>
        <dbReference type="EMBL" id="RMX55034.1"/>
    </source>
</evidence>
<proteinExistence type="predicted"/>
<feature type="region of interest" description="Disordered" evidence="1">
    <location>
        <begin position="149"/>
        <end position="204"/>
    </location>
</feature>
<dbReference type="EMBL" id="RCHS01001135">
    <property type="protein sequence ID" value="RMX55034.1"/>
    <property type="molecule type" value="Genomic_DNA"/>
</dbReference>
<sequence>MTFRMLNLDDSLRFSCDVHTAPEYQVTEFHTKDFTAVECVRSCIGHRANLSCSSFQQFLQTPHGLGAFLKKADGSEDITFCNEKGNCTCMDGCREYKGRLEPGYKTVNMRTIKMEDAEIDFMFYFEHNDPRKQTPEKCIFKIDPVVCPGTPTGTPEKSSEETESKENAHNVRPGKPTRSQDEITGRPLQENESKRTKQPSTISNNVTPKTIEVKRGLLFLCLIMTTFIFPR</sequence>
<evidence type="ECO:0000313" key="3">
    <source>
        <dbReference type="Proteomes" id="UP000275408"/>
    </source>
</evidence>
<dbReference type="OrthoDB" id="10369491at2759"/>
<gene>
    <name evidence="2" type="ORF">pdam_00007266</name>
</gene>